<accession>A0A4R3K9F6</accession>
<dbReference type="InterPro" id="IPR007314">
    <property type="entry name" value="Cofac_haem-bd_dom"/>
</dbReference>
<feature type="chain" id="PRO_5020751172" evidence="1">
    <location>
        <begin position="25"/>
        <end position="299"/>
    </location>
</feature>
<dbReference type="CDD" id="cd14727">
    <property type="entry name" value="ChanN-like"/>
    <property type="match status" value="1"/>
</dbReference>
<name>A0A4R3K9F6_9FIRM</name>
<evidence type="ECO:0000256" key="1">
    <source>
        <dbReference type="SAM" id="SignalP"/>
    </source>
</evidence>
<dbReference type="SUPFAM" id="SSF159501">
    <property type="entry name" value="EreA/ChaN-like"/>
    <property type="match status" value="1"/>
</dbReference>
<keyword evidence="4" id="KW-1185">Reference proteome</keyword>
<dbReference type="Proteomes" id="UP000295188">
    <property type="component" value="Unassembled WGS sequence"/>
</dbReference>
<dbReference type="EMBL" id="SMAA01000006">
    <property type="protein sequence ID" value="TCS79610.1"/>
    <property type="molecule type" value="Genomic_DNA"/>
</dbReference>
<dbReference type="Gene3D" id="3.40.50.11550">
    <property type="match status" value="1"/>
</dbReference>
<feature type="signal peptide" evidence="1">
    <location>
        <begin position="1"/>
        <end position="24"/>
    </location>
</feature>
<feature type="domain" description="Haem-binding uptake Tiki superfamily ChaN" evidence="2">
    <location>
        <begin position="55"/>
        <end position="256"/>
    </location>
</feature>
<organism evidence="3 4">
    <name type="scientific">Pectinatus cerevisiiphilus</name>
    <dbReference type="NCBI Taxonomy" id="86956"/>
    <lineage>
        <taxon>Bacteria</taxon>
        <taxon>Bacillati</taxon>
        <taxon>Bacillota</taxon>
        <taxon>Negativicutes</taxon>
        <taxon>Selenomonadales</taxon>
        <taxon>Selenomonadaceae</taxon>
        <taxon>Pectinatus</taxon>
    </lineage>
</organism>
<keyword evidence="1" id="KW-0732">Signal</keyword>
<evidence type="ECO:0000259" key="2">
    <source>
        <dbReference type="Pfam" id="PF04187"/>
    </source>
</evidence>
<protein>
    <submittedName>
        <fullName evidence="3">Putative iron-regulated protein</fullName>
    </submittedName>
</protein>
<reference evidence="3 4" key="1">
    <citation type="submission" date="2019-03" db="EMBL/GenBank/DDBJ databases">
        <title>Genomic Encyclopedia of Type Strains, Phase IV (KMG-IV): sequencing the most valuable type-strain genomes for metagenomic binning, comparative biology and taxonomic classification.</title>
        <authorList>
            <person name="Goeker M."/>
        </authorList>
    </citation>
    <scope>NUCLEOTIDE SEQUENCE [LARGE SCALE GENOMIC DNA]</scope>
    <source>
        <strain evidence="3 4">DSM 20467</strain>
    </source>
</reference>
<sequence>MRAYLLGTLLTIVALLLPTAGGEAAPVKELGSTVIIEAATGKTIPLKKLAQHLADQNGVVFFGEFHDQPALHTAEDALFNSLIELRDGKITLSMEMFERDVQPILDDYLAGRCTEDEFLLKSRPWPRYQTDYRPMVERARKVGIPVLAANVPRSMAAHYAKTGSLEGLDKRWMARHTYAPEGAYRDNFFKTMSEVHVEGMQVDTSRWQAMYQAQCLKDDTMAESIADRLASHPGELIYQVQGDFHGSYHLGVVEKLHALCPEVPITVLAPVLRDGIQNDAALAAANKDRGDYLVIADKY</sequence>
<gene>
    <name evidence="3" type="ORF">EDC37_10625</name>
</gene>
<evidence type="ECO:0000313" key="4">
    <source>
        <dbReference type="Proteomes" id="UP000295188"/>
    </source>
</evidence>
<evidence type="ECO:0000313" key="3">
    <source>
        <dbReference type="EMBL" id="TCS79610.1"/>
    </source>
</evidence>
<proteinExistence type="predicted"/>
<dbReference type="AlphaFoldDB" id="A0A4R3K9F6"/>
<dbReference type="Pfam" id="PF04187">
    <property type="entry name" value="Cofac_haem_bdg"/>
    <property type="match status" value="1"/>
</dbReference>
<comment type="caution">
    <text evidence="3">The sequence shown here is derived from an EMBL/GenBank/DDBJ whole genome shotgun (WGS) entry which is preliminary data.</text>
</comment>